<feature type="compositionally biased region" description="Basic and acidic residues" evidence="1">
    <location>
        <begin position="251"/>
        <end position="262"/>
    </location>
</feature>
<feature type="region of interest" description="Disordered" evidence="1">
    <location>
        <begin position="12"/>
        <end position="262"/>
    </location>
</feature>
<protein>
    <submittedName>
        <fullName evidence="2">Uncharacterized protein</fullName>
    </submittedName>
</protein>
<feature type="compositionally biased region" description="Polar residues" evidence="1">
    <location>
        <begin position="137"/>
        <end position="152"/>
    </location>
</feature>
<feature type="compositionally biased region" description="Basic and acidic residues" evidence="1">
    <location>
        <begin position="28"/>
        <end position="57"/>
    </location>
</feature>
<proteinExistence type="predicted"/>
<feature type="region of interest" description="Disordered" evidence="1">
    <location>
        <begin position="325"/>
        <end position="370"/>
    </location>
</feature>
<feature type="compositionally biased region" description="Low complexity" evidence="1">
    <location>
        <begin position="74"/>
        <end position="94"/>
    </location>
</feature>
<evidence type="ECO:0000313" key="2">
    <source>
        <dbReference type="EMBL" id="CAE0246444.1"/>
    </source>
</evidence>
<feature type="compositionally biased region" description="Low complexity" evidence="1">
    <location>
        <begin position="488"/>
        <end position="504"/>
    </location>
</feature>
<feature type="region of interest" description="Disordered" evidence="1">
    <location>
        <begin position="462"/>
        <end position="516"/>
    </location>
</feature>
<feature type="compositionally biased region" description="Polar residues" evidence="1">
    <location>
        <begin position="351"/>
        <end position="365"/>
    </location>
</feature>
<name>A0A7S3D4J2_9EUKA</name>
<dbReference type="EMBL" id="HBIB01013090">
    <property type="protein sequence ID" value="CAE0246444.1"/>
    <property type="molecule type" value="Transcribed_RNA"/>
</dbReference>
<feature type="compositionally biased region" description="Low complexity" evidence="1">
    <location>
        <begin position="156"/>
        <end position="176"/>
    </location>
</feature>
<reference evidence="2" key="1">
    <citation type="submission" date="2021-01" db="EMBL/GenBank/DDBJ databases">
        <authorList>
            <person name="Corre E."/>
            <person name="Pelletier E."/>
            <person name="Niang G."/>
            <person name="Scheremetjew M."/>
            <person name="Finn R."/>
            <person name="Kale V."/>
            <person name="Holt S."/>
            <person name="Cochrane G."/>
            <person name="Meng A."/>
            <person name="Brown T."/>
            <person name="Cohen L."/>
        </authorList>
    </citation>
    <scope>NUCLEOTIDE SEQUENCE</scope>
    <source>
        <strain evidence="2">NIES-2562</strain>
    </source>
</reference>
<feature type="compositionally biased region" description="Basic and acidic residues" evidence="1">
    <location>
        <begin position="197"/>
        <end position="209"/>
    </location>
</feature>
<accession>A0A7S3D4J2</accession>
<feature type="compositionally biased region" description="Basic and acidic residues" evidence="1">
    <location>
        <begin position="216"/>
        <end position="235"/>
    </location>
</feature>
<feature type="compositionally biased region" description="Polar residues" evidence="1">
    <location>
        <begin position="185"/>
        <end position="196"/>
    </location>
</feature>
<feature type="compositionally biased region" description="Basic and acidic residues" evidence="1">
    <location>
        <begin position="121"/>
        <end position="134"/>
    </location>
</feature>
<dbReference type="AlphaFoldDB" id="A0A7S3D4J2"/>
<sequence>MPDVTVTAAVVPAAAPLPPVAAKVSTTDAKRDEGGGGKKQEKERTGAKEEVGREMKGVKQLTAAEMEGGKAKFEAASGSASSSSTGVAGGKSTQGKGGSSKGAEDNSKRGRGVANGSGVERGAKAEKEAEKERQVPVATTSIAHLSSSSTLPPSDGGVVTSPASSSSSTSGASSSGNEEAGVTTKVLSLQEISSSLDRGELRRARSAEMKDEEGDERVGEGVGGEDRPTFEHILAEETFAPPAEPTSWEEVEAHASGEEVRALQEQLAAERKRSEMLLRKLKQKEANELRQITRVKELEGMVRQLGVRVKMTSNAFHTIVAQQERSPPSYDVGGGKAVGGARGAAGRPHSASHSSMAIVSPSKKTASQRKIENLEAENEKLRTQLSSIVSARQTMEEKKQRLEREVEKMRVEIESAIQGHSEANPEVARIKSELELDRRLRELVDKNLGLRGEGIAARSRAQRLGRRDISPNARSKTVRLTGGGGAGRTAAAASGRGMTAAANARPSASLRSRPPF</sequence>
<evidence type="ECO:0000256" key="1">
    <source>
        <dbReference type="SAM" id="MobiDB-lite"/>
    </source>
</evidence>
<organism evidence="2">
    <name type="scientific">Palpitomonas bilix</name>
    <dbReference type="NCBI Taxonomy" id="652834"/>
    <lineage>
        <taxon>Eukaryota</taxon>
        <taxon>Eukaryota incertae sedis</taxon>
    </lineage>
</organism>
<gene>
    <name evidence="2" type="ORF">PBIL07802_LOCUS8627</name>
</gene>
<feature type="compositionally biased region" description="Gly residues" evidence="1">
    <location>
        <begin position="332"/>
        <end position="343"/>
    </location>
</feature>